<feature type="transmembrane region" description="Helical" evidence="1">
    <location>
        <begin position="133"/>
        <end position="158"/>
    </location>
</feature>
<keyword evidence="1" id="KW-1133">Transmembrane helix</keyword>
<sequence>MEGPRRMAWAESRRGGSEKFSVGMMIICYLATFSGGFNFANISGFKPLKFRRLSWKNLWSLVLVGAILFNRYRNFLITSQALCDLFNEALDMDRWMGIDARRRWLWVVGSLVYSCVWAAVSVLGNVMTPWSPWMAFDIFVTLVAGLNAVTQSLLYTWICSQIVRFQQYWIRQLREGRMNGKEWLEGRKRLESLAKKLNGVYGPLVMIHLARNAVLATLLAFLIVRSAAAFGWGSTTVVTFCVSFTCFSIPVLIFFLAAEPVGIQLLMDADGCYKLRRIHLTVSGFFHLGHGPLAELADMILTYIIVLFQFNQMDQKARM</sequence>
<reference evidence="2" key="1">
    <citation type="submission" date="2020-11" db="EMBL/GenBank/DDBJ databases">
        <authorList>
            <person name="Tran Van P."/>
        </authorList>
    </citation>
    <scope>NUCLEOTIDE SEQUENCE</scope>
</reference>
<evidence type="ECO:0000256" key="1">
    <source>
        <dbReference type="SAM" id="Phobius"/>
    </source>
</evidence>
<proteinExistence type="predicted"/>
<dbReference type="EMBL" id="LR900689">
    <property type="protein sequence ID" value="CAD7246571.1"/>
    <property type="molecule type" value="Genomic_DNA"/>
</dbReference>
<name>A0A7R8X9J0_9CRUS</name>
<keyword evidence="1" id="KW-0812">Transmembrane</keyword>
<feature type="transmembrane region" description="Helical" evidence="1">
    <location>
        <begin position="104"/>
        <end position="127"/>
    </location>
</feature>
<accession>A0A7R8X9J0</accession>
<dbReference type="Proteomes" id="UP000677054">
    <property type="component" value="Unassembled WGS sequence"/>
</dbReference>
<gene>
    <name evidence="2" type="ORF">DSTB1V02_LOCUS6419</name>
</gene>
<keyword evidence="3" id="KW-1185">Reference proteome</keyword>
<protein>
    <submittedName>
        <fullName evidence="2">Uncharacterized protein</fullName>
    </submittedName>
</protein>
<dbReference type="EMBL" id="CAJPEV010001172">
    <property type="protein sequence ID" value="CAG0891159.1"/>
    <property type="molecule type" value="Genomic_DNA"/>
</dbReference>
<feature type="transmembrane region" description="Helical" evidence="1">
    <location>
        <begin position="20"/>
        <end position="42"/>
    </location>
</feature>
<evidence type="ECO:0000313" key="2">
    <source>
        <dbReference type="EMBL" id="CAD7246571.1"/>
    </source>
</evidence>
<dbReference type="AlphaFoldDB" id="A0A7R8X9J0"/>
<feature type="transmembrane region" description="Helical" evidence="1">
    <location>
        <begin position="237"/>
        <end position="258"/>
    </location>
</feature>
<keyword evidence="1" id="KW-0472">Membrane</keyword>
<organism evidence="2">
    <name type="scientific">Darwinula stevensoni</name>
    <dbReference type="NCBI Taxonomy" id="69355"/>
    <lineage>
        <taxon>Eukaryota</taxon>
        <taxon>Metazoa</taxon>
        <taxon>Ecdysozoa</taxon>
        <taxon>Arthropoda</taxon>
        <taxon>Crustacea</taxon>
        <taxon>Oligostraca</taxon>
        <taxon>Ostracoda</taxon>
        <taxon>Podocopa</taxon>
        <taxon>Podocopida</taxon>
        <taxon>Darwinulocopina</taxon>
        <taxon>Darwinuloidea</taxon>
        <taxon>Darwinulidae</taxon>
        <taxon>Darwinula</taxon>
    </lineage>
</organism>
<evidence type="ECO:0000313" key="3">
    <source>
        <dbReference type="Proteomes" id="UP000677054"/>
    </source>
</evidence>